<gene>
    <name evidence="1" type="ORF">V8J38_09580</name>
</gene>
<evidence type="ECO:0008006" key="3">
    <source>
        <dbReference type="Google" id="ProtNLM"/>
    </source>
</evidence>
<protein>
    <recommendedName>
        <fullName evidence="3">PilZ domain-containing protein</fullName>
    </recommendedName>
</protein>
<accession>A0ABZ2I7D1</accession>
<evidence type="ECO:0000313" key="2">
    <source>
        <dbReference type="Proteomes" id="UP001363460"/>
    </source>
</evidence>
<proteinExistence type="predicted"/>
<name>A0ABZ2I7D1_9CAUL</name>
<dbReference type="EMBL" id="CP146369">
    <property type="protein sequence ID" value="WWT53515.1"/>
    <property type="molecule type" value="Genomic_DNA"/>
</dbReference>
<reference evidence="1 2" key="1">
    <citation type="submission" date="2024-02" db="EMBL/GenBank/DDBJ databases">
        <title>Distribution and functional of Brevundimonas-related endobacteria within Verticillium dahliae.</title>
        <authorList>
            <person name="Zeng H."/>
        </authorList>
    </citation>
    <scope>NUCLEOTIDE SEQUENCE [LARGE SCALE GENOMIC DNA]</scope>
    <source>
        <strain evidence="1 2">TRM 44200</strain>
    </source>
</reference>
<dbReference type="Proteomes" id="UP001363460">
    <property type="component" value="Chromosome"/>
</dbReference>
<keyword evidence="2" id="KW-1185">Reference proteome</keyword>
<sequence length="85" mass="9140">MTKVDITATRQAPRAYIPIGMAAHVVALLSRGGLRVRLANNHELDVPAASGRQTDISLLGDVVFIEWAAGRRPGWRLTPALTLPA</sequence>
<organism evidence="1 2">
    <name type="scientific">Brevundimonas olei</name>
    <dbReference type="NCBI Taxonomy" id="657642"/>
    <lineage>
        <taxon>Bacteria</taxon>
        <taxon>Pseudomonadati</taxon>
        <taxon>Pseudomonadota</taxon>
        <taxon>Alphaproteobacteria</taxon>
        <taxon>Caulobacterales</taxon>
        <taxon>Caulobacteraceae</taxon>
        <taxon>Brevundimonas</taxon>
    </lineage>
</organism>
<dbReference type="RefSeq" id="WP_269298616.1">
    <property type="nucleotide sequence ID" value="NZ_CP146369.1"/>
</dbReference>
<evidence type="ECO:0000313" key="1">
    <source>
        <dbReference type="EMBL" id="WWT53515.1"/>
    </source>
</evidence>